<dbReference type="EMBL" id="AMYD01004429">
    <property type="protein sequence ID" value="EQB43173.1"/>
    <property type="molecule type" value="Genomic_DNA"/>
</dbReference>
<organism evidence="1 2">
    <name type="scientific">Colletotrichum gloeosporioides (strain Cg-14)</name>
    <name type="common">Anthracnose fungus</name>
    <name type="synonym">Glomerella cingulata</name>
    <dbReference type="NCBI Taxonomy" id="1237896"/>
    <lineage>
        <taxon>Eukaryota</taxon>
        <taxon>Fungi</taxon>
        <taxon>Dikarya</taxon>
        <taxon>Ascomycota</taxon>
        <taxon>Pezizomycotina</taxon>
        <taxon>Sordariomycetes</taxon>
        <taxon>Hypocreomycetidae</taxon>
        <taxon>Glomerellales</taxon>
        <taxon>Glomerellaceae</taxon>
        <taxon>Colletotrichum</taxon>
        <taxon>Colletotrichum gloeosporioides species complex</taxon>
    </lineage>
</organism>
<protein>
    <submittedName>
        <fullName evidence="1">Uncharacterized protein</fullName>
    </submittedName>
</protein>
<evidence type="ECO:0000313" key="2">
    <source>
        <dbReference type="Proteomes" id="UP000015530"/>
    </source>
</evidence>
<proteinExistence type="predicted"/>
<reference evidence="2" key="1">
    <citation type="journal article" date="2013" name="Mol. Plant Microbe Interact.">
        <title>Global aspects of pacC regulation of pathogenicity genes in Colletotrichum gloeosporioides as revealed by transcriptome analysis.</title>
        <authorList>
            <person name="Alkan N."/>
            <person name="Meng X."/>
            <person name="Friedlander G."/>
            <person name="Reuveni E."/>
            <person name="Sukno S."/>
            <person name="Sherman A."/>
            <person name="Thon M."/>
            <person name="Fluhr R."/>
            <person name="Prusky D."/>
        </authorList>
    </citation>
    <scope>NUCLEOTIDE SEQUENCE [LARGE SCALE GENOMIC DNA]</scope>
    <source>
        <strain evidence="2">Cg-14</strain>
    </source>
</reference>
<dbReference type="Proteomes" id="UP000015530">
    <property type="component" value="Unassembled WGS sequence"/>
</dbReference>
<gene>
    <name evidence="1" type="ORF">CGLO_18208</name>
</gene>
<accession>T0JRZ4</accession>
<name>T0JRZ4_COLGC</name>
<comment type="caution">
    <text evidence="1">The sequence shown here is derived from an EMBL/GenBank/DDBJ whole genome shotgun (WGS) entry which is preliminary data.</text>
</comment>
<dbReference type="HOGENOM" id="CLU_3439472_0_0_1"/>
<evidence type="ECO:0000313" key="1">
    <source>
        <dbReference type="EMBL" id="EQB43173.1"/>
    </source>
</evidence>
<sequence>MPNPFLYL</sequence>